<dbReference type="InterPro" id="IPR011010">
    <property type="entry name" value="DNA_brk_join_enz"/>
</dbReference>
<evidence type="ECO:0000256" key="2">
    <source>
        <dbReference type="ARBA" id="ARBA00022490"/>
    </source>
</evidence>
<dbReference type="PANTHER" id="PTHR30349:SF77">
    <property type="entry name" value="TYROSINE RECOMBINASE XERC"/>
    <property type="match status" value="1"/>
</dbReference>
<accession>A0A559IZW9</accession>
<dbReference type="Gene3D" id="1.10.443.10">
    <property type="entry name" value="Intergrase catalytic core"/>
    <property type="match status" value="1"/>
</dbReference>
<keyword evidence="13" id="KW-1185">Reference proteome</keyword>
<keyword evidence="4" id="KW-0159">Chromosome partition</keyword>
<dbReference type="InterPro" id="IPR044068">
    <property type="entry name" value="CB"/>
</dbReference>
<feature type="domain" description="Core-binding (CB)" evidence="11">
    <location>
        <begin position="4"/>
        <end position="93"/>
    </location>
</feature>
<name>A0A559IZW9_9BACL</name>
<evidence type="ECO:0000256" key="6">
    <source>
        <dbReference type="ARBA" id="ARBA00023125"/>
    </source>
</evidence>
<dbReference type="GO" id="GO:0006310">
    <property type="term" value="P:DNA recombination"/>
    <property type="evidence" value="ECO:0007669"/>
    <property type="project" value="UniProtKB-KW"/>
</dbReference>
<dbReference type="InterPro" id="IPR050090">
    <property type="entry name" value="Tyrosine_recombinase_XerCD"/>
</dbReference>
<evidence type="ECO:0000256" key="9">
    <source>
        <dbReference type="PROSITE-ProRule" id="PRU01248"/>
    </source>
</evidence>
<dbReference type="EMBL" id="VNJK01000001">
    <property type="protein sequence ID" value="TVX93164.1"/>
    <property type="molecule type" value="Genomic_DNA"/>
</dbReference>
<keyword evidence="5" id="KW-0229">DNA integration</keyword>
<dbReference type="PANTHER" id="PTHR30349">
    <property type="entry name" value="PHAGE INTEGRASE-RELATED"/>
    <property type="match status" value="1"/>
</dbReference>
<keyword evidence="3" id="KW-0132">Cell division</keyword>
<dbReference type="Proteomes" id="UP000318102">
    <property type="component" value="Unassembled WGS sequence"/>
</dbReference>
<protein>
    <submittedName>
        <fullName evidence="12">Tyrosine-type recombinase/integrase</fullName>
    </submittedName>
</protein>
<dbReference type="PROSITE" id="PS51898">
    <property type="entry name" value="TYR_RECOMBINASE"/>
    <property type="match status" value="1"/>
</dbReference>
<comment type="caution">
    <text evidence="12">The sequence shown here is derived from an EMBL/GenBank/DDBJ whole genome shotgun (WGS) entry which is preliminary data.</text>
</comment>
<dbReference type="GO" id="GO:0015074">
    <property type="term" value="P:DNA integration"/>
    <property type="evidence" value="ECO:0007669"/>
    <property type="project" value="UniProtKB-KW"/>
</dbReference>
<evidence type="ECO:0000259" key="11">
    <source>
        <dbReference type="PROSITE" id="PS51900"/>
    </source>
</evidence>
<dbReference type="OrthoDB" id="9801717at2"/>
<evidence type="ECO:0000256" key="1">
    <source>
        <dbReference type="ARBA" id="ARBA00004496"/>
    </source>
</evidence>
<evidence type="ECO:0000256" key="5">
    <source>
        <dbReference type="ARBA" id="ARBA00022908"/>
    </source>
</evidence>
<sequence length="309" mass="35824">MDSWSKAELTEHYAEEIEAFRLWMSNAGYTIYTERNYMGDLYSFLRSLQGKRVQDAKKLQIVSYLSQVKAAGVSDATRNRKHCALVSFYRALNEFDMAETNPALQVKKSKTEMNRAPVYLEPQELRTVVQLTDGKYRERNMAVLMLMAYGGLRVSEVHRLNLSDYRADRGYIEVFGKGRKWRTVPLPEPVIQQLNKALQERKQPRRAGEDAIFVSQQGRRLSIRNIQLIAEQTFARFQQDTGQATMMRKRSYSCHKLRHSFATMLVRSGTDIRTVQEMLGHSSIQTTTVYTHVSDKQKEEAAQKLSMWM</sequence>
<dbReference type="Pfam" id="PF00589">
    <property type="entry name" value="Phage_integrase"/>
    <property type="match status" value="1"/>
</dbReference>
<gene>
    <name evidence="12" type="ORF">FPZ44_08885</name>
</gene>
<evidence type="ECO:0000256" key="7">
    <source>
        <dbReference type="ARBA" id="ARBA00023172"/>
    </source>
</evidence>
<dbReference type="Pfam" id="PF13495">
    <property type="entry name" value="Phage_int_SAM_4"/>
    <property type="match status" value="1"/>
</dbReference>
<dbReference type="AlphaFoldDB" id="A0A559IZW9"/>
<dbReference type="RefSeq" id="WP_144989378.1">
    <property type="nucleotide sequence ID" value="NZ_VNJK01000001.1"/>
</dbReference>
<feature type="domain" description="Tyr recombinase" evidence="10">
    <location>
        <begin position="115"/>
        <end position="303"/>
    </location>
</feature>
<dbReference type="InterPro" id="IPR004107">
    <property type="entry name" value="Integrase_SAM-like_N"/>
</dbReference>
<reference evidence="12 13" key="1">
    <citation type="submission" date="2019-07" db="EMBL/GenBank/DDBJ databases">
        <authorList>
            <person name="Kim J."/>
        </authorList>
    </citation>
    <scope>NUCLEOTIDE SEQUENCE [LARGE SCALE GENOMIC DNA]</scope>
    <source>
        <strain evidence="12 13">N4</strain>
    </source>
</reference>
<keyword evidence="6 9" id="KW-0238">DNA-binding</keyword>
<dbReference type="GO" id="GO:0005737">
    <property type="term" value="C:cytoplasm"/>
    <property type="evidence" value="ECO:0007669"/>
    <property type="project" value="UniProtKB-SubCell"/>
</dbReference>
<evidence type="ECO:0000313" key="12">
    <source>
        <dbReference type="EMBL" id="TVX93164.1"/>
    </source>
</evidence>
<dbReference type="SUPFAM" id="SSF56349">
    <property type="entry name" value="DNA breaking-rejoining enzymes"/>
    <property type="match status" value="1"/>
</dbReference>
<keyword evidence="8" id="KW-0131">Cell cycle</keyword>
<evidence type="ECO:0000259" key="10">
    <source>
        <dbReference type="PROSITE" id="PS51898"/>
    </source>
</evidence>
<evidence type="ECO:0000313" key="13">
    <source>
        <dbReference type="Proteomes" id="UP000318102"/>
    </source>
</evidence>
<evidence type="ECO:0000256" key="4">
    <source>
        <dbReference type="ARBA" id="ARBA00022829"/>
    </source>
</evidence>
<evidence type="ECO:0000256" key="3">
    <source>
        <dbReference type="ARBA" id="ARBA00022618"/>
    </source>
</evidence>
<proteinExistence type="predicted"/>
<dbReference type="InterPro" id="IPR013762">
    <property type="entry name" value="Integrase-like_cat_sf"/>
</dbReference>
<evidence type="ECO:0000256" key="8">
    <source>
        <dbReference type="ARBA" id="ARBA00023306"/>
    </source>
</evidence>
<dbReference type="GO" id="GO:0007059">
    <property type="term" value="P:chromosome segregation"/>
    <property type="evidence" value="ECO:0007669"/>
    <property type="project" value="UniProtKB-KW"/>
</dbReference>
<dbReference type="InterPro" id="IPR010998">
    <property type="entry name" value="Integrase_recombinase_N"/>
</dbReference>
<dbReference type="GO" id="GO:0003677">
    <property type="term" value="F:DNA binding"/>
    <property type="evidence" value="ECO:0007669"/>
    <property type="project" value="UniProtKB-UniRule"/>
</dbReference>
<dbReference type="Gene3D" id="1.10.150.130">
    <property type="match status" value="1"/>
</dbReference>
<organism evidence="12 13">
    <name type="scientific">Paenibacillus agilis</name>
    <dbReference type="NCBI Taxonomy" id="3020863"/>
    <lineage>
        <taxon>Bacteria</taxon>
        <taxon>Bacillati</taxon>
        <taxon>Bacillota</taxon>
        <taxon>Bacilli</taxon>
        <taxon>Bacillales</taxon>
        <taxon>Paenibacillaceae</taxon>
        <taxon>Paenibacillus</taxon>
    </lineage>
</organism>
<keyword evidence="2" id="KW-0963">Cytoplasm</keyword>
<dbReference type="PROSITE" id="PS51900">
    <property type="entry name" value="CB"/>
    <property type="match status" value="1"/>
</dbReference>
<dbReference type="GO" id="GO:0051301">
    <property type="term" value="P:cell division"/>
    <property type="evidence" value="ECO:0007669"/>
    <property type="project" value="UniProtKB-KW"/>
</dbReference>
<dbReference type="InterPro" id="IPR002104">
    <property type="entry name" value="Integrase_catalytic"/>
</dbReference>
<comment type="subcellular location">
    <subcellularLocation>
        <location evidence="1">Cytoplasm</location>
    </subcellularLocation>
</comment>
<keyword evidence="7" id="KW-0233">DNA recombination</keyword>